<reference evidence="2 3" key="1">
    <citation type="submission" date="2022-03" db="EMBL/GenBank/DDBJ databases">
        <title>Complete genome analysis of Roseomonas KG 17.1 : a prolific producer of plant growth promoters.</title>
        <authorList>
            <person name="Saadouli I."/>
            <person name="Najjari A."/>
            <person name="Mosbah A."/>
            <person name="Ouzari H.I."/>
        </authorList>
    </citation>
    <scope>NUCLEOTIDE SEQUENCE [LARGE SCALE GENOMIC DNA]</scope>
    <source>
        <strain evidence="2 3">KG17-1</strain>
    </source>
</reference>
<keyword evidence="1" id="KW-0812">Transmembrane</keyword>
<dbReference type="EMBL" id="JALBUU010000028">
    <property type="protein sequence ID" value="MCI0754982.1"/>
    <property type="molecule type" value="Genomic_DNA"/>
</dbReference>
<sequence>MTIPAEAWGWLASACVLGAFLMRRMRPLRLIAIVSNLAFMVYAAELGLVPVLLLHIVLLPVNLWRLNERVAPELASQAARQCPERLTTAALCQRAARVTPRRTAGSPEVAALMFGALLVPNFLAAKEPLREINREVRVLNTGTLLGTLFLPSAGQPTGLVLLLPDRLGPDARSTPYIDQLLGAGLAVLDLLHGGEDGGAIVGAMPTLAVETQLGGLPIAAVGFGAGARTALRLGPGIAARVLLYPGCAGLAGEQHGASGPVLLLYGTADAVNLPEACAVLASGLAPSNVHQVIYPGASYAWDYPAYGLAHRFLLPHPDGQGRTVSLPWPELASMSATQVAGFLAAALKGTTR</sequence>
<feature type="transmembrane region" description="Helical" evidence="1">
    <location>
        <begin position="7"/>
        <end position="25"/>
    </location>
</feature>
<evidence type="ECO:0000313" key="3">
    <source>
        <dbReference type="Proteomes" id="UP001201985"/>
    </source>
</evidence>
<accession>A0ABS9W6W7</accession>
<dbReference type="RefSeq" id="WP_241793242.1">
    <property type="nucleotide sequence ID" value="NZ_JALBUU010000028.1"/>
</dbReference>
<comment type="caution">
    <text evidence="2">The sequence shown here is derived from an EMBL/GenBank/DDBJ whole genome shotgun (WGS) entry which is preliminary data.</text>
</comment>
<protein>
    <submittedName>
        <fullName evidence="2">Uncharacterized protein</fullName>
    </submittedName>
</protein>
<feature type="transmembrane region" description="Helical" evidence="1">
    <location>
        <begin position="37"/>
        <end position="58"/>
    </location>
</feature>
<dbReference type="InterPro" id="IPR029058">
    <property type="entry name" value="AB_hydrolase_fold"/>
</dbReference>
<keyword evidence="1" id="KW-0472">Membrane</keyword>
<evidence type="ECO:0000256" key="1">
    <source>
        <dbReference type="SAM" id="Phobius"/>
    </source>
</evidence>
<keyword evidence="3" id="KW-1185">Reference proteome</keyword>
<dbReference type="Gene3D" id="3.40.50.1820">
    <property type="entry name" value="alpha/beta hydrolase"/>
    <property type="match status" value="1"/>
</dbReference>
<evidence type="ECO:0000313" key="2">
    <source>
        <dbReference type="EMBL" id="MCI0754982.1"/>
    </source>
</evidence>
<dbReference type="Proteomes" id="UP001201985">
    <property type="component" value="Unassembled WGS sequence"/>
</dbReference>
<dbReference type="SUPFAM" id="SSF53474">
    <property type="entry name" value="alpha/beta-Hydrolases"/>
    <property type="match status" value="1"/>
</dbReference>
<name>A0ABS9W6W7_9PROT</name>
<organism evidence="2 3">
    <name type="scientific">Teichococcus vastitatis</name>
    <dbReference type="NCBI Taxonomy" id="2307076"/>
    <lineage>
        <taxon>Bacteria</taxon>
        <taxon>Pseudomonadati</taxon>
        <taxon>Pseudomonadota</taxon>
        <taxon>Alphaproteobacteria</taxon>
        <taxon>Acetobacterales</taxon>
        <taxon>Roseomonadaceae</taxon>
        <taxon>Roseomonas</taxon>
    </lineage>
</organism>
<keyword evidence="1" id="KW-1133">Transmembrane helix</keyword>
<gene>
    <name evidence="2" type="ORF">MON41_14765</name>
</gene>
<proteinExistence type="predicted"/>